<dbReference type="InterPro" id="IPR023187">
    <property type="entry name" value="Tscrpt_reg_MarR-type_CS"/>
</dbReference>
<keyword evidence="2" id="KW-0238">DNA-binding</keyword>
<dbReference type="Gene3D" id="1.10.10.10">
    <property type="entry name" value="Winged helix-like DNA-binding domain superfamily/Winged helix DNA-binding domain"/>
    <property type="match status" value="1"/>
</dbReference>
<sequence length="158" mass="17744">MRTEPGTPETSEDAGGGDEIAAVEHELAVLTRKLRSLAREFARLVHPELDPSAYGLLTRLIEVEHCRASDLACYFGVGKATMSRQLKVLEDLGLVRREPDPEDGRAWQLLPTEEGLRRCEQVRVTRQGEFRKRLGAWDRPELAELARLLAKLNRTGDA</sequence>
<evidence type="ECO:0000259" key="4">
    <source>
        <dbReference type="PROSITE" id="PS50995"/>
    </source>
</evidence>
<dbReference type="GO" id="GO:0003700">
    <property type="term" value="F:DNA-binding transcription factor activity"/>
    <property type="evidence" value="ECO:0007669"/>
    <property type="project" value="InterPro"/>
</dbReference>
<accession>A0A1J7BBN5</accession>
<evidence type="ECO:0000313" key="6">
    <source>
        <dbReference type="Proteomes" id="UP000243342"/>
    </source>
</evidence>
<dbReference type="GO" id="GO:0003677">
    <property type="term" value="F:DNA binding"/>
    <property type="evidence" value="ECO:0007669"/>
    <property type="project" value="UniProtKB-KW"/>
</dbReference>
<dbReference type="SUPFAM" id="SSF46785">
    <property type="entry name" value="Winged helix' DNA-binding domain"/>
    <property type="match status" value="1"/>
</dbReference>
<dbReference type="PROSITE" id="PS50995">
    <property type="entry name" value="HTH_MARR_2"/>
    <property type="match status" value="1"/>
</dbReference>
<dbReference type="InterPro" id="IPR039422">
    <property type="entry name" value="MarR/SlyA-like"/>
</dbReference>
<dbReference type="OrthoDB" id="9154853at2"/>
<evidence type="ECO:0000256" key="2">
    <source>
        <dbReference type="ARBA" id="ARBA00023125"/>
    </source>
</evidence>
<dbReference type="AlphaFoldDB" id="A0A1J7BBN5"/>
<dbReference type="Pfam" id="PF12802">
    <property type="entry name" value="MarR_2"/>
    <property type="match status" value="1"/>
</dbReference>
<evidence type="ECO:0000256" key="3">
    <source>
        <dbReference type="ARBA" id="ARBA00023163"/>
    </source>
</evidence>
<proteinExistence type="predicted"/>
<dbReference type="STRING" id="1428644.BIV57_18675"/>
<keyword evidence="6" id="KW-1185">Reference proteome</keyword>
<organism evidence="5 6">
    <name type="scientific">Mangrovactinospora gilvigrisea</name>
    <dbReference type="NCBI Taxonomy" id="1428644"/>
    <lineage>
        <taxon>Bacteria</taxon>
        <taxon>Bacillati</taxon>
        <taxon>Actinomycetota</taxon>
        <taxon>Actinomycetes</taxon>
        <taxon>Kitasatosporales</taxon>
        <taxon>Streptomycetaceae</taxon>
        <taxon>Mangrovactinospora</taxon>
    </lineage>
</organism>
<comment type="caution">
    <text evidence="5">The sequence shown here is derived from an EMBL/GenBank/DDBJ whole genome shotgun (WGS) entry which is preliminary data.</text>
</comment>
<dbReference type="InterPro" id="IPR011991">
    <property type="entry name" value="ArsR-like_HTH"/>
</dbReference>
<evidence type="ECO:0000256" key="1">
    <source>
        <dbReference type="ARBA" id="ARBA00023015"/>
    </source>
</evidence>
<protein>
    <submittedName>
        <fullName evidence="5">MarR family transcriptional regulator</fullName>
    </submittedName>
</protein>
<dbReference type="PANTHER" id="PTHR33164:SF57">
    <property type="entry name" value="MARR-FAMILY TRANSCRIPTIONAL REGULATOR"/>
    <property type="match status" value="1"/>
</dbReference>
<dbReference type="SMART" id="SM00347">
    <property type="entry name" value="HTH_MARR"/>
    <property type="match status" value="1"/>
</dbReference>
<keyword evidence="3" id="KW-0804">Transcription</keyword>
<keyword evidence="1" id="KW-0805">Transcription regulation</keyword>
<evidence type="ECO:0000313" key="5">
    <source>
        <dbReference type="EMBL" id="OIV36013.1"/>
    </source>
</evidence>
<reference evidence="5 6" key="1">
    <citation type="submission" date="2016-10" db="EMBL/GenBank/DDBJ databases">
        <title>Genome sequence of Streptomyces gilvigriseus MUSC 26.</title>
        <authorList>
            <person name="Lee L.-H."/>
            <person name="Ser H.-L."/>
        </authorList>
    </citation>
    <scope>NUCLEOTIDE SEQUENCE [LARGE SCALE GENOMIC DNA]</scope>
    <source>
        <strain evidence="5 6">MUSC 26</strain>
    </source>
</reference>
<dbReference type="InterPro" id="IPR000835">
    <property type="entry name" value="HTH_MarR-typ"/>
</dbReference>
<feature type="domain" description="HTH marR-type" evidence="4">
    <location>
        <begin position="20"/>
        <end position="154"/>
    </location>
</feature>
<name>A0A1J7BBN5_9ACTN</name>
<dbReference type="GO" id="GO:0006950">
    <property type="term" value="P:response to stress"/>
    <property type="evidence" value="ECO:0007669"/>
    <property type="project" value="TreeGrafter"/>
</dbReference>
<dbReference type="RefSeq" id="WP_071658061.1">
    <property type="nucleotide sequence ID" value="NZ_MLCF01000120.1"/>
</dbReference>
<dbReference type="Proteomes" id="UP000243342">
    <property type="component" value="Unassembled WGS sequence"/>
</dbReference>
<dbReference type="PANTHER" id="PTHR33164">
    <property type="entry name" value="TRANSCRIPTIONAL REGULATOR, MARR FAMILY"/>
    <property type="match status" value="1"/>
</dbReference>
<dbReference type="EMBL" id="MLCF01000120">
    <property type="protein sequence ID" value="OIV36013.1"/>
    <property type="molecule type" value="Genomic_DNA"/>
</dbReference>
<gene>
    <name evidence="5" type="ORF">BIV57_18675</name>
</gene>
<dbReference type="CDD" id="cd00090">
    <property type="entry name" value="HTH_ARSR"/>
    <property type="match status" value="1"/>
</dbReference>
<dbReference type="PROSITE" id="PS01117">
    <property type="entry name" value="HTH_MARR_1"/>
    <property type="match status" value="1"/>
</dbReference>
<dbReference type="InterPro" id="IPR036390">
    <property type="entry name" value="WH_DNA-bd_sf"/>
</dbReference>
<dbReference type="InterPro" id="IPR036388">
    <property type="entry name" value="WH-like_DNA-bd_sf"/>
</dbReference>